<dbReference type="Proteomes" id="UP001454036">
    <property type="component" value="Unassembled WGS sequence"/>
</dbReference>
<sequence>MAKLKVVLKVPSMIDKWTRQRAITAVTELEGVDSITADIKNQNVTVIGDIKDVHAVVNVLKQQFDKVDIISDGR</sequence>
<comment type="subcellular location">
    <subcellularLocation>
        <location evidence="1">Membrane</location>
        <topology evidence="1">Peripheral membrane protein</topology>
    </subcellularLocation>
</comment>
<accession>A0AAV3P782</accession>
<comment type="caution">
    <text evidence="3">The sequence shown here is derived from an EMBL/GenBank/DDBJ whole genome shotgun (WGS) entry which is preliminary data.</text>
</comment>
<dbReference type="GO" id="GO:0046872">
    <property type="term" value="F:metal ion binding"/>
    <property type="evidence" value="ECO:0007669"/>
    <property type="project" value="InterPro"/>
</dbReference>
<dbReference type="AlphaFoldDB" id="A0AAV3P782"/>
<evidence type="ECO:0000259" key="2">
    <source>
        <dbReference type="Pfam" id="PF00403"/>
    </source>
</evidence>
<name>A0AAV3P782_LITER</name>
<proteinExistence type="predicted"/>
<dbReference type="Pfam" id="PF00403">
    <property type="entry name" value="HMA"/>
    <property type="match status" value="1"/>
</dbReference>
<feature type="domain" description="HMA" evidence="2">
    <location>
        <begin position="20"/>
        <end position="55"/>
    </location>
</feature>
<gene>
    <name evidence="3" type="ORF">LIER_06703</name>
</gene>
<organism evidence="3 4">
    <name type="scientific">Lithospermum erythrorhizon</name>
    <name type="common">Purple gromwell</name>
    <name type="synonym">Lithospermum officinale var. erythrorhizon</name>
    <dbReference type="NCBI Taxonomy" id="34254"/>
    <lineage>
        <taxon>Eukaryota</taxon>
        <taxon>Viridiplantae</taxon>
        <taxon>Streptophyta</taxon>
        <taxon>Embryophyta</taxon>
        <taxon>Tracheophyta</taxon>
        <taxon>Spermatophyta</taxon>
        <taxon>Magnoliopsida</taxon>
        <taxon>eudicotyledons</taxon>
        <taxon>Gunneridae</taxon>
        <taxon>Pentapetalae</taxon>
        <taxon>asterids</taxon>
        <taxon>lamiids</taxon>
        <taxon>Boraginales</taxon>
        <taxon>Boraginaceae</taxon>
        <taxon>Boraginoideae</taxon>
        <taxon>Lithospermeae</taxon>
        <taxon>Lithospermum</taxon>
    </lineage>
</organism>
<keyword evidence="4" id="KW-1185">Reference proteome</keyword>
<evidence type="ECO:0000313" key="4">
    <source>
        <dbReference type="Proteomes" id="UP001454036"/>
    </source>
</evidence>
<evidence type="ECO:0000256" key="1">
    <source>
        <dbReference type="ARBA" id="ARBA00004170"/>
    </source>
</evidence>
<dbReference type="InterPro" id="IPR036163">
    <property type="entry name" value="HMA_dom_sf"/>
</dbReference>
<dbReference type="SUPFAM" id="SSF55008">
    <property type="entry name" value="HMA, heavy metal-associated domain"/>
    <property type="match status" value="1"/>
</dbReference>
<reference evidence="3 4" key="1">
    <citation type="submission" date="2024-01" db="EMBL/GenBank/DDBJ databases">
        <title>The complete chloroplast genome sequence of Lithospermum erythrorhizon: insights into the phylogenetic relationship among Boraginaceae species and the maternal lineages of purple gromwells.</title>
        <authorList>
            <person name="Okada T."/>
            <person name="Watanabe K."/>
        </authorList>
    </citation>
    <scope>NUCLEOTIDE SEQUENCE [LARGE SCALE GENOMIC DNA]</scope>
</reference>
<evidence type="ECO:0000313" key="3">
    <source>
        <dbReference type="EMBL" id="GAA0146846.1"/>
    </source>
</evidence>
<dbReference type="Gene3D" id="3.30.70.100">
    <property type="match status" value="1"/>
</dbReference>
<dbReference type="EMBL" id="BAABME010000992">
    <property type="protein sequence ID" value="GAA0146846.1"/>
    <property type="molecule type" value="Genomic_DNA"/>
</dbReference>
<protein>
    <recommendedName>
        <fullName evidence="2">HMA domain-containing protein</fullName>
    </recommendedName>
</protein>
<dbReference type="InterPro" id="IPR006121">
    <property type="entry name" value="HMA_dom"/>
</dbReference>